<dbReference type="EC" id="3.1.-.-" evidence="8"/>
<sequence>MIVLDTNVLSALMQSQPEAGVVDWLDQQPAESVWTTAINVFEIRYGLHRLAHGKRRRALEEAFTALLDEDLEGRVLVFDTAAANQAARLAGERCRTGRPVDMRDTQIAGICEARNATLATRNARHFEDLRTPVVNPWNEQGAV</sequence>
<gene>
    <name evidence="8" type="primary">vapC</name>
    <name evidence="10" type="ORF">HW932_15475</name>
</gene>
<keyword evidence="5 8" id="KW-0378">Hydrolase</keyword>
<evidence type="ECO:0000256" key="8">
    <source>
        <dbReference type="HAMAP-Rule" id="MF_00265"/>
    </source>
</evidence>
<name>A0A850RP12_9GAMM</name>
<dbReference type="Pfam" id="PF01850">
    <property type="entry name" value="PIN"/>
    <property type="match status" value="1"/>
</dbReference>
<dbReference type="PANTHER" id="PTHR33653">
    <property type="entry name" value="RIBONUCLEASE VAPC2"/>
    <property type="match status" value="1"/>
</dbReference>
<comment type="cofactor">
    <cofactor evidence="1 8">
        <name>Mg(2+)</name>
        <dbReference type="ChEBI" id="CHEBI:18420"/>
    </cofactor>
</comment>
<evidence type="ECO:0000256" key="5">
    <source>
        <dbReference type="ARBA" id="ARBA00022801"/>
    </source>
</evidence>
<dbReference type="Proteomes" id="UP000592294">
    <property type="component" value="Unassembled WGS sequence"/>
</dbReference>
<comment type="caution">
    <text evidence="10">The sequence shown here is derived from an EMBL/GenBank/DDBJ whole genome shotgun (WGS) entry which is preliminary data.</text>
</comment>
<keyword evidence="4 8" id="KW-0479">Metal-binding</keyword>
<dbReference type="PANTHER" id="PTHR33653:SF1">
    <property type="entry name" value="RIBONUCLEASE VAPC2"/>
    <property type="match status" value="1"/>
</dbReference>
<keyword evidence="2 8" id="KW-1277">Toxin-antitoxin system</keyword>
<feature type="binding site" evidence="8">
    <location>
        <position position="5"/>
    </location>
    <ligand>
        <name>Mg(2+)</name>
        <dbReference type="ChEBI" id="CHEBI:18420"/>
    </ligand>
</feature>
<evidence type="ECO:0000313" key="11">
    <source>
        <dbReference type="Proteomes" id="UP000592294"/>
    </source>
</evidence>
<evidence type="ECO:0000256" key="7">
    <source>
        <dbReference type="ARBA" id="ARBA00038093"/>
    </source>
</evidence>
<keyword evidence="6 8" id="KW-0460">Magnesium</keyword>
<dbReference type="AlphaFoldDB" id="A0A850RP12"/>
<dbReference type="GO" id="GO:0090729">
    <property type="term" value="F:toxin activity"/>
    <property type="evidence" value="ECO:0007669"/>
    <property type="project" value="UniProtKB-KW"/>
</dbReference>
<keyword evidence="11" id="KW-1185">Reference proteome</keyword>
<dbReference type="SUPFAM" id="SSF88723">
    <property type="entry name" value="PIN domain-like"/>
    <property type="match status" value="1"/>
</dbReference>
<dbReference type="Gene3D" id="3.40.50.1010">
    <property type="entry name" value="5'-nuclease"/>
    <property type="match status" value="1"/>
</dbReference>
<evidence type="ECO:0000256" key="2">
    <source>
        <dbReference type="ARBA" id="ARBA00022649"/>
    </source>
</evidence>
<evidence type="ECO:0000313" key="10">
    <source>
        <dbReference type="EMBL" id="NVZ10663.1"/>
    </source>
</evidence>
<dbReference type="HAMAP" id="MF_00265">
    <property type="entry name" value="VapC_Nob1"/>
    <property type="match status" value="1"/>
</dbReference>
<dbReference type="GO" id="GO:0000287">
    <property type="term" value="F:magnesium ion binding"/>
    <property type="evidence" value="ECO:0007669"/>
    <property type="project" value="UniProtKB-UniRule"/>
</dbReference>
<comment type="similarity">
    <text evidence="7 8">Belongs to the PINc/VapC protein family.</text>
</comment>
<reference evidence="10 11" key="1">
    <citation type="submission" date="2020-06" db="EMBL/GenBank/DDBJ databases">
        <title>Whole-genome sequence of Allochromatium humboldtianum DSM 21881, type strain.</title>
        <authorList>
            <person name="Kyndt J.A."/>
            <person name="Meyer T.E."/>
        </authorList>
    </citation>
    <scope>NUCLEOTIDE SEQUENCE [LARGE SCALE GENOMIC DNA]</scope>
    <source>
        <strain evidence="10 11">DSM 21881</strain>
    </source>
</reference>
<keyword evidence="3 8" id="KW-0540">Nuclease</keyword>
<keyword evidence="8" id="KW-0800">Toxin</keyword>
<dbReference type="InterPro" id="IPR050556">
    <property type="entry name" value="Type_II_TA_system_RNase"/>
</dbReference>
<evidence type="ECO:0000256" key="3">
    <source>
        <dbReference type="ARBA" id="ARBA00022722"/>
    </source>
</evidence>
<dbReference type="RefSeq" id="WP_176977395.1">
    <property type="nucleotide sequence ID" value="NZ_JABZEO010000011.1"/>
</dbReference>
<protein>
    <recommendedName>
        <fullName evidence="8">Ribonuclease VapC</fullName>
        <shortName evidence="8">RNase VapC</shortName>
        <ecNumber evidence="8">3.1.-.-</ecNumber>
    </recommendedName>
    <alternativeName>
        <fullName evidence="8">Toxin VapC</fullName>
    </alternativeName>
</protein>
<dbReference type="GO" id="GO:0016787">
    <property type="term" value="F:hydrolase activity"/>
    <property type="evidence" value="ECO:0007669"/>
    <property type="project" value="UniProtKB-KW"/>
</dbReference>
<organism evidence="10 11">
    <name type="scientific">Allochromatium humboldtianum</name>
    <dbReference type="NCBI Taxonomy" id="504901"/>
    <lineage>
        <taxon>Bacteria</taxon>
        <taxon>Pseudomonadati</taxon>
        <taxon>Pseudomonadota</taxon>
        <taxon>Gammaproteobacteria</taxon>
        <taxon>Chromatiales</taxon>
        <taxon>Chromatiaceae</taxon>
        <taxon>Allochromatium</taxon>
    </lineage>
</organism>
<dbReference type="CDD" id="cd18731">
    <property type="entry name" value="PIN_NgFitB-like"/>
    <property type="match status" value="1"/>
</dbReference>
<evidence type="ECO:0000256" key="4">
    <source>
        <dbReference type="ARBA" id="ARBA00022723"/>
    </source>
</evidence>
<dbReference type="GO" id="GO:0004540">
    <property type="term" value="F:RNA nuclease activity"/>
    <property type="evidence" value="ECO:0007669"/>
    <property type="project" value="InterPro"/>
</dbReference>
<dbReference type="InterPro" id="IPR002716">
    <property type="entry name" value="PIN_dom"/>
</dbReference>
<evidence type="ECO:0000256" key="1">
    <source>
        <dbReference type="ARBA" id="ARBA00001946"/>
    </source>
</evidence>
<evidence type="ECO:0000256" key="6">
    <source>
        <dbReference type="ARBA" id="ARBA00022842"/>
    </source>
</evidence>
<proteinExistence type="inferred from homology"/>
<feature type="binding site" evidence="8">
    <location>
        <position position="104"/>
    </location>
    <ligand>
        <name>Mg(2+)</name>
        <dbReference type="ChEBI" id="CHEBI:18420"/>
    </ligand>
</feature>
<evidence type="ECO:0000259" key="9">
    <source>
        <dbReference type="Pfam" id="PF01850"/>
    </source>
</evidence>
<comment type="function">
    <text evidence="8">Toxic component of a toxin-antitoxin (TA) system. An RNase.</text>
</comment>
<feature type="domain" description="PIN" evidence="9">
    <location>
        <begin position="2"/>
        <end position="128"/>
    </location>
</feature>
<accession>A0A850RP12</accession>
<dbReference type="EMBL" id="JABZEO010000011">
    <property type="protein sequence ID" value="NVZ10663.1"/>
    <property type="molecule type" value="Genomic_DNA"/>
</dbReference>
<dbReference type="InterPro" id="IPR029060">
    <property type="entry name" value="PIN-like_dom_sf"/>
</dbReference>
<dbReference type="InterPro" id="IPR022907">
    <property type="entry name" value="VapC_family"/>
</dbReference>